<gene>
    <name evidence="3" type="ORF">HUE88_12535</name>
</gene>
<evidence type="ECO:0000313" key="4">
    <source>
        <dbReference type="Proteomes" id="UP000593994"/>
    </source>
</evidence>
<evidence type="ECO:0000256" key="2">
    <source>
        <dbReference type="SAM" id="MobiDB-lite"/>
    </source>
</evidence>
<dbReference type="GO" id="GO:0009306">
    <property type="term" value="P:protein secretion"/>
    <property type="evidence" value="ECO:0007669"/>
    <property type="project" value="InterPro"/>
</dbReference>
<dbReference type="InterPro" id="IPR006135">
    <property type="entry name" value="T3SS_substrate_exporter"/>
</dbReference>
<dbReference type="Gene3D" id="3.40.1690.10">
    <property type="entry name" value="secretion proteins EscU"/>
    <property type="match status" value="1"/>
</dbReference>
<dbReference type="Pfam" id="PF01312">
    <property type="entry name" value="Bac_export_2"/>
    <property type="match status" value="1"/>
</dbReference>
<dbReference type="EMBL" id="CP054492">
    <property type="protein sequence ID" value="QOY51907.1"/>
    <property type="molecule type" value="Genomic_DNA"/>
</dbReference>
<dbReference type="KEGG" id="sbal:HUE88_12535"/>
<dbReference type="PANTHER" id="PTHR30531">
    <property type="entry name" value="FLAGELLAR BIOSYNTHETIC PROTEIN FLHB"/>
    <property type="match status" value="1"/>
</dbReference>
<organism evidence="3 4">
    <name type="scientific">Candidatus Sulfurimonas baltica</name>
    <dbReference type="NCBI Taxonomy" id="2740404"/>
    <lineage>
        <taxon>Bacteria</taxon>
        <taxon>Pseudomonadati</taxon>
        <taxon>Campylobacterota</taxon>
        <taxon>Epsilonproteobacteria</taxon>
        <taxon>Campylobacterales</taxon>
        <taxon>Sulfurimonadaceae</taxon>
        <taxon>Sulfurimonas</taxon>
    </lineage>
</organism>
<dbReference type="SUPFAM" id="SSF160544">
    <property type="entry name" value="EscU C-terminal domain-like"/>
    <property type="match status" value="1"/>
</dbReference>
<keyword evidence="4" id="KW-1185">Reference proteome</keyword>
<dbReference type="GO" id="GO:0005886">
    <property type="term" value="C:plasma membrane"/>
    <property type="evidence" value="ECO:0007669"/>
    <property type="project" value="TreeGrafter"/>
</dbReference>
<name>A0A7S7LV85_9BACT</name>
<dbReference type="Proteomes" id="UP000593994">
    <property type="component" value="Chromosome"/>
</dbReference>
<evidence type="ECO:0000256" key="1">
    <source>
        <dbReference type="ARBA" id="ARBA00010690"/>
    </source>
</evidence>
<comment type="similarity">
    <text evidence="1">Belongs to the type III secretion exporter family.</text>
</comment>
<protein>
    <submittedName>
        <fullName evidence="3">EscU/YscU/HrcU family type III secretion system export apparatus switch protein</fullName>
    </submittedName>
</protein>
<dbReference type="AlphaFoldDB" id="A0A7S7LV85"/>
<reference evidence="3 4" key="1">
    <citation type="submission" date="2020-05" db="EMBL/GenBank/DDBJ databases">
        <title>Sulfurimonas marisnigri, sp. nov., and Sulfurimonas baltica, sp. nov., manganese oxide reducing chemolithoautotrophs of the class Epsilonproteobacteria isolated from the pelagic redoxclines of the Black and Baltic Seas and emended description of the genus Sulfurimonas.</title>
        <authorList>
            <person name="Henkel J.V."/>
            <person name="Laudan C."/>
            <person name="Werner J."/>
            <person name="Neu T."/>
            <person name="Plewe S."/>
            <person name="Sproer C."/>
            <person name="Bunk B."/>
            <person name="Schulz-Vogt H.N."/>
        </authorList>
    </citation>
    <scope>NUCLEOTIDE SEQUENCE [LARGE SCALE GENOMIC DNA]</scope>
    <source>
        <strain evidence="3 4">GD2</strain>
    </source>
</reference>
<feature type="region of interest" description="Disordered" evidence="2">
    <location>
        <begin position="1"/>
        <end position="22"/>
    </location>
</feature>
<dbReference type="PANTHER" id="PTHR30531:SF12">
    <property type="entry name" value="FLAGELLAR BIOSYNTHETIC PROTEIN FLHB"/>
    <property type="match status" value="1"/>
</dbReference>
<accession>A0A7S7LV85</accession>
<proteinExistence type="inferred from homology"/>
<dbReference type="RefSeq" id="WP_194369488.1">
    <property type="nucleotide sequence ID" value="NZ_CP054492.1"/>
</dbReference>
<dbReference type="InterPro" id="IPR029025">
    <property type="entry name" value="T3SS_substrate_exporter_C"/>
</dbReference>
<sequence length="88" mass="9618">MQDKAAALEYDKKSGSAPKVTASGKGTIAQSIIAKAKEFDVPIFANEALVNSLVDLEIDKEIPSELYQAIADVFIWLMKNEKSFKLGK</sequence>
<evidence type="ECO:0000313" key="3">
    <source>
        <dbReference type="EMBL" id="QOY51907.1"/>
    </source>
</evidence>